<feature type="region of interest" description="Disordered" evidence="1">
    <location>
        <begin position="316"/>
        <end position="335"/>
    </location>
</feature>
<name>A0AA40EDK2_9PEZI</name>
<feature type="compositionally biased region" description="Polar residues" evidence="1">
    <location>
        <begin position="548"/>
        <end position="561"/>
    </location>
</feature>
<feature type="compositionally biased region" description="Polar residues" evidence="1">
    <location>
        <begin position="500"/>
        <end position="516"/>
    </location>
</feature>
<protein>
    <submittedName>
        <fullName evidence="2">Uncharacterized protein</fullName>
    </submittedName>
</protein>
<feature type="compositionally biased region" description="Polar residues" evidence="1">
    <location>
        <begin position="108"/>
        <end position="127"/>
    </location>
</feature>
<feature type="compositionally biased region" description="Polar residues" evidence="1">
    <location>
        <begin position="588"/>
        <end position="597"/>
    </location>
</feature>
<feature type="region of interest" description="Disordered" evidence="1">
    <location>
        <begin position="70"/>
        <end position="178"/>
    </location>
</feature>
<evidence type="ECO:0000313" key="2">
    <source>
        <dbReference type="EMBL" id="KAK0731403.1"/>
    </source>
</evidence>
<feature type="compositionally biased region" description="Polar residues" evidence="1">
    <location>
        <begin position="250"/>
        <end position="261"/>
    </location>
</feature>
<organism evidence="2 3">
    <name type="scientific">Lasiosphaeris hirsuta</name>
    <dbReference type="NCBI Taxonomy" id="260670"/>
    <lineage>
        <taxon>Eukaryota</taxon>
        <taxon>Fungi</taxon>
        <taxon>Dikarya</taxon>
        <taxon>Ascomycota</taxon>
        <taxon>Pezizomycotina</taxon>
        <taxon>Sordariomycetes</taxon>
        <taxon>Sordariomycetidae</taxon>
        <taxon>Sordariales</taxon>
        <taxon>Lasiosphaeriaceae</taxon>
        <taxon>Lasiosphaeris</taxon>
    </lineage>
</organism>
<sequence length="664" mass="72896">MTGLEDQAMFGTVHTWTPGQSHNETRIHRRYVQVHRNQKALLDSEDSWKCGKARVPKEVLQEVVKACVKRKPATSRKSPVVLPPASTPRISPSHNGVEGVQAGKEENTVTQQIPWSSSPARNTQPPSLTDDGKSASQSPSRRSSVPRLRQTPSKPIPQAQRCPPFPPSSQVSDSGLEFEPPKAITDFAESGASIAAVLGALPLPGPTPPSAQIIPSTYADQPGSTRLSGPEPKRRRLMKNPRFSPVYAGSQGSQELTSSSVKPPVPSYWPYSSAPMSSLPARAQTGLSPGSELVASSVDKVLSLKPPSRAALTPAFQRGASEGEASSLERPPPNGPMSQVPYAAFKLFYTDYKGSVGDFVKGIICLQELQERRQLPEFLYDDFIRVFCGEYLEYIQTIDDHTTALTATQWYNENVSEPVYRNRLLTKENINNVLDKYPEELRAIRRSLGRRTTSHDSPLPSDTPISLEPPRTTPYSARKLPTATFLGNSFHADELASDPIETTGNTQPVRQTNPIVESSPFVKPITSRQSIRPAQTGVLGGHNPSPRQPQTQVEEPSPNTRKSSHRDTLTPLSSQKRDLKPSGLFPSLTLTQQSNPESVPETLVKPRVPPRFSSGTPTNETREGSNHPRNKARLPRNSSKRDMLWKEFASRHPLGSAPRRSTGE</sequence>
<dbReference type="AlphaFoldDB" id="A0AA40EDK2"/>
<evidence type="ECO:0000313" key="3">
    <source>
        <dbReference type="Proteomes" id="UP001172102"/>
    </source>
</evidence>
<comment type="caution">
    <text evidence="2">The sequence shown here is derived from an EMBL/GenBank/DDBJ whole genome shotgun (WGS) entry which is preliminary data.</text>
</comment>
<keyword evidence="3" id="KW-1185">Reference proteome</keyword>
<feature type="compositionally biased region" description="Low complexity" evidence="1">
    <location>
        <begin position="134"/>
        <end position="150"/>
    </location>
</feature>
<feature type="region of interest" description="Disordered" evidence="1">
    <location>
        <begin position="207"/>
        <end position="262"/>
    </location>
</feature>
<feature type="compositionally biased region" description="Polar residues" evidence="1">
    <location>
        <begin position="213"/>
        <end position="227"/>
    </location>
</feature>
<proteinExistence type="predicted"/>
<gene>
    <name evidence="2" type="ORF">B0H67DRAFT_564695</name>
</gene>
<dbReference type="EMBL" id="JAUKUA010000001">
    <property type="protein sequence ID" value="KAK0731403.1"/>
    <property type="molecule type" value="Genomic_DNA"/>
</dbReference>
<reference evidence="2" key="1">
    <citation type="submission" date="2023-06" db="EMBL/GenBank/DDBJ databases">
        <title>Genome-scale phylogeny and comparative genomics of the fungal order Sordariales.</title>
        <authorList>
            <consortium name="Lawrence Berkeley National Laboratory"/>
            <person name="Hensen N."/>
            <person name="Bonometti L."/>
            <person name="Westerberg I."/>
            <person name="Brannstrom I.O."/>
            <person name="Guillou S."/>
            <person name="Cros-Aarteil S."/>
            <person name="Calhoun S."/>
            <person name="Haridas S."/>
            <person name="Kuo A."/>
            <person name="Mondo S."/>
            <person name="Pangilinan J."/>
            <person name="Riley R."/>
            <person name="Labutti K."/>
            <person name="Andreopoulos B."/>
            <person name="Lipzen A."/>
            <person name="Chen C."/>
            <person name="Yanf M."/>
            <person name="Daum C."/>
            <person name="Ng V."/>
            <person name="Clum A."/>
            <person name="Steindorff A."/>
            <person name="Ohm R."/>
            <person name="Martin F."/>
            <person name="Silar P."/>
            <person name="Natvig D."/>
            <person name="Lalanne C."/>
            <person name="Gautier V."/>
            <person name="Ament-Velasquez S.L."/>
            <person name="Kruys A."/>
            <person name="Hutchinson M.I."/>
            <person name="Powell A.J."/>
            <person name="Barry K."/>
            <person name="Miller A.N."/>
            <person name="Grigoriev I.V."/>
            <person name="Debuchy R."/>
            <person name="Gladieux P."/>
            <person name="Thoren M.H."/>
            <person name="Johannesson H."/>
        </authorList>
    </citation>
    <scope>NUCLEOTIDE SEQUENCE</scope>
    <source>
        <strain evidence="2">SMH4607-1</strain>
    </source>
</reference>
<evidence type="ECO:0000256" key="1">
    <source>
        <dbReference type="SAM" id="MobiDB-lite"/>
    </source>
</evidence>
<accession>A0AA40EDK2</accession>
<feature type="region of interest" description="Disordered" evidence="1">
    <location>
        <begin position="498"/>
        <end position="664"/>
    </location>
</feature>
<feature type="region of interest" description="Disordered" evidence="1">
    <location>
        <begin position="448"/>
        <end position="477"/>
    </location>
</feature>
<dbReference type="Proteomes" id="UP001172102">
    <property type="component" value="Unassembled WGS sequence"/>
</dbReference>
<feature type="compositionally biased region" description="Basic and acidic residues" evidence="1">
    <location>
        <begin position="639"/>
        <end position="650"/>
    </location>
</feature>